<comment type="caution">
    <text evidence="1">The sequence shown here is derived from an EMBL/GenBank/DDBJ whole genome shotgun (WGS) entry which is preliminary data.</text>
</comment>
<dbReference type="EMBL" id="RBNI01009164">
    <property type="protein sequence ID" value="RUP44306.1"/>
    <property type="molecule type" value="Genomic_DNA"/>
</dbReference>
<dbReference type="Proteomes" id="UP000268093">
    <property type="component" value="Unassembled WGS sequence"/>
</dbReference>
<gene>
    <name evidence="1" type="ORF">BC936DRAFT_149649</name>
</gene>
<reference evidence="1 2" key="1">
    <citation type="journal article" date="2018" name="New Phytol.">
        <title>Phylogenomics of Endogonaceae and evolution of mycorrhizas within Mucoromycota.</title>
        <authorList>
            <person name="Chang Y."/>
            <person name="Desiro A."/>
            <person name="Na H."/>
            <person name="Sandor L."/>
            <person name="Lipzen A."/>
            <person name="Clum A."/>
            <person name="Barry K."/>
            <person name="Grigoriev I.V."/>
            <person name="Martin F.M."/>
            <person name="Stajich J.E."/>
            <person name="Smith M.E."/>
            <person name="Bonito G."/>
            <person name="Spatafora J.W."/>
        </authorList>
    </citation>
    <scope>NUCLEOTIDE SEQUENCE [LARGE SCALE GENOMIC DNA]</scope>
    <source>
        <strain evidence="1 2">GMNB39</strain>
    </source>
</reference>
<evidence type="ECO:0000313" key="1">
    <source>
        <dbReference type="EMBL" id="RUP44306.1"/>
    </source>
</evidence>
<name>A0A433D0E8_9FUNG</name>
<dbReference type="AlphaFoldDB" id="A0A433D0E8"/>
<organism evidence="1 2">
    <name type="scientific">Jimgerdemannia flammicorona</name>
    <dbReference type="NCBI Taxonomy" id="994334"/>
    <lineage>
        <taxon>Eukaryota</taxon>
        <taxon>Fungi</taxon>
        <taxon>Fungi incertae sedis</taxon>
        <taxon>Mucoromycota</taxon>
        <taxon>Mucoromycotina</taxon>
        <taxon>Endogonomycetes</taxon>
        <taxon>Endogonales</taxon>
        <taxon>Endogonaceae</taxon>
        <taxon>Jimgerdemannia</taxon>
    </lineage>
</organism>
<evidence type="ECO:0000313" key="2">
    <source>
        <dbReference type="Proteomes" id="UP000268093"/>
    </source>
</evidence>
<accession>A0A433D0E8</accession>
<keyword evidence="2" id="KW-1185">Reference proteome</keyword>
<proteinExistence type="predicted"/>
<dbReference type="OrthoDB" id="10065837at2759"/>
<protein>
    <submittedName>
        <fullName evidence="1">Uncharacterized protein</fullName>
    </submittedName>
</protein>
<sequence length="80" mass="8581">MPILQKPTGKLLGLLGRHSPQMPQIALVTNEHDDNVAVSVVAELLEPAVDVLVRYMLSYVVNEKGADGTAVVAMGRTREG</sequence>